<evidence type="ECO:0000256" key="3">
    <source>
        <dbReference type="ARBA" id="ARBA00023034"/>
    </source>
</evidence>
<comment type="subcellular location">
    <subcellularLocation>
        <location evidence="1">Golgi apparatus membrane</location>
        <topology evidence="1">Peripheral membrane protein</topology>
    </subcellularLocation>
</comment>
<feature type="domain" description="Conserved oligomeric Golgi complex subunit 5 N-terminal" evidence="6">
    <location>
        <begin position="54"/>
        <end position="178"/>
    </location>
</feature>
<dbReference type="Proteomes" id="UP000247498">
    <property type="component" value="Unassembled WGS sequence"/>
</dbReference>
<feature type="compositionally biased region" description="Low complexity" evidence="5">
    <location>
        <begin position="12"/>
        <end position="36"/>
    </location>
</feature>
<evidence type="ECO:0000313" key="8">
    <source>
        <dbReference type="EMBL" id="GBF91082.1"/>
    </source>
</evidence>
<evidence type="ECO:0000256" key="4">
    <source>
        <dbReference type="ARBA" id="ARBA00023136"/>
    </source>
</evidence>
<dbReference type="InterPro" id="IPR049176">
    <property type="entry name" value="COG5_N"/>
</dbReference>
<keyword evidence="4" id="KW-0472">Membrane</keyword>
<dbReference type="InterPro" id="IPR019465">
    <property type="entry name" value="Cog5"/>
</dbReference>
<gene>
    <name evidence="8" type="ORF">Rsub_03938</name>
</gene>
<dbReference type="GO" id="GO:0006891">
    <property type="term" value="P:intra-Golgi vesicle-mediated transport"/>
    <property type="evidence" value="ECO:0007669"/>
    <property type="project" value="InterPro"/>
</dbReference>
<dbReference type="PANTHER" id="PTHR13228:SF3">
    <property type="entry name" value="CONSERVED OLIGOMERIC GOLGI COMPLEX SUBUNIT 5"/>
    <property type="match status" value="1"/>
</dbReference>
<dbReference type="Pfam" id="PF10392">
    <property type="entry name" value="COG5_N"/>
    <property type="match status" value="1"/>
</dbReference>
<keyword evidence="9" id="KW-1185">Reference proteome</keyword>
<reference evidence="8 9" key="1">
    <citation type="journal article" date="2018" name="Sci. Rep.">
        <title>Raphidocelis subcapitata (=Pseudokirchneriella subcapitata) provides an insight into genome evolution and environmental adaptations in the Sphaeropleales.</title>
        <authorList>
            <person name="Suzuki S."/>
            <person name="Yamaguchi H."/>
            <person name="Nakajima N."/>
            <person name="Kawachi M."/>
        </authorList>
    </citation>
    <scope>NUCLEOTIDE SEQUENCE [LARGE SCALE GENOMIC DNA]</scope>
    <source>
        <strain evidence="8 9">NIES-35</strain>
    </source>
</reference>
<dbReference type="FunCoup" id="A0A2V0NWM7">
    <property type="interactions" value="1709"/>
</dbReference>
<evidence type="ECO:0000256" key="5">
    <source>
        <dbReference type="SAM" id="MobiDB-lite"/>
    </source>
</evidence>
<dbReference type="OrthoDB" id="18786at2759"/>
<dbReference type="InParanoid" id="A0A2V0NWM7"/>
<evidence type="ECO:0000259" key="6">
    <source>
        <dbReference type="Pfam" id="PF10392"/>
    </source>
</evidence>
<dbReference type="STRING" id="307507.A0A2V0NWM7"/>
<feature type="domain" description="Conserved oligomeric Golgi complex subunit 5 helical" evidence="7">
    <location>
        <begin position="210"/>
        <end position="423"/>
    </location>
</feature>
<sequence>MATSDALSASIGATPPAMQQQQQALGGANGAAGAPSAPAAAAPDALLALPQFAPFLGGEFDAAEFTSRVLAESRTTAHAQAEELRQGVRQLEGALAAGVVARHAELLGHARRLLDAEAGAAEVALSVGSLQAAVRRVRAEVEGPYDAVRLKTRQLRALHASIELLRALLARLKLVSKLRQQLEAPPEQLDLAKAARLLADVAAASGGGVLAGVDAAAADEPFLAAAGARIREAAQAALAEGMDAMSQAKVGGALQVFFNLGELGPAVEAVIARHVAELDRAARAALDSRHLSLSVGAAGRGAGTAPGGARGLALPQPGAAGSWQEKLWQGLKSVADALVAGGVAVWHLQRVAAKKRDPLSNTLLLDELTAGGGTSLTDRYWSEALRVLGDAFGAAAKPAKGGFVREALSGGYPKLVAALEAAFERLQQDTRVRGMLPAVAADQLPALLAVASPFRDAYLAAALGRLQDVVGAAYGGGARGLPSPADVQKCIAAMHDELRAVGGSPMLAGQVAGVVGTALKLIAQRAEYAAATGPELRAVTLSPSAGGATAAQLRNIALASQLQEIHRSLVTLLPRLPQQVAAALDSPLSALQAAALDAVAPIFRGLVEAVEARLVGMHAAHWSHWGGGELQAAAAMMDTSGYVAEVAAALGFFRSEYIARFSPTPTPSAPSAVATLCERAAGRVLTFFVRHAALLRPLPPPAKLQLAKDLVELQAGVGQSLWPLEALGPAVRCLRGFRALLFVEDAALDTGAAPVRDLPSGIALHHLFSRLPASIQSPHERSGLTPAQYSKWLDQHDLADVARGVAAALEAAQPAAAALDDPAQRTVLLVMQQLSAAAAGNGVGAAAGHTRR</sequence>
<evidence type="ECO:0000256" key="2">
    <source>
        <dbReference type="ARBA" id="ARBA00020974"/>
    </source>
</evidence>
<name>A0A2V0NWM7_9CHLO</name>
<dbReference type="InterPro" id="IPR048485">
    <property type="entry name" value="COG5_helical"/>
</dbReference>
<protein>
    <recommendedName>
        <fullName evidence="2">Conserved oligomeric Golgi complex subunit 5</fullName>
    </recommendedName>
</protein>
<dbReference type="GO" id="GO:0000139">
    <property type="term" value="C:Golgi membrane"/>
    <property type="evidence" value="ECO:0007669"/>
    <property type="project" value="UniProtKB-SubCell"/>
</dbReference>
<dbReference type="Pfam" id="PF20649">
    <property type="entry name" value="COG5_C"/>
    <property type="match status" value="1"/>
</dbReference>
<dbReference type="AlphaFoldDB" id="A0A2V0NWM7"/>
<organism evidence="8 9">
    <name type="scientific">Raphidocelis subcapitata</name>
    <dbReference type="NCBI Taxonomy" id="307507"/>
    <lineage>
        <taxon>Eukaryota</taxon>
        <taxon>Viridiplantae</taxon>
        <taxon>Chlorophyta</taxon>
        <taxon>core chlorophytes</taxon>
        <taxon>Chlorophyceae</taxon>
        <taxon>CS clade</taxon>
        <taxon>Sphaeropleales</taxon>
        <taxon>Selenastraceae</taxon>
        <taxon>Raphidocelis</taxon>
    </lineage>
</organism>
<proteinExistence type="predicted"/>
<keyword evidence="3" id="KW-0333">Golgi apparatus</keyword>
<evidence type="ECO:0000313" key="9">
    <source>
        <dbReference type="Proteomes" id="UP000247498"/>
    </source>
</evidence>
<evidence type="ECO:0000256" key="1">
    <source>
        <dbReference type="ARBA" id="ARBA00004395"/>
    </source>
</evidence>
<feature type="region of interest" description="Disordered" evidence="5">
    <location>
        <begin position="1"/>
        <end position="36"/>
    </location>
</feature>
<dbReference type="GO" id="GO:0017119">
    <property type="term" value="C:Golgi transport complex"/>
    <property type="evidence" value="ECO:0007669"/>
    <property type="project" value="InterPro"/>
</dbReference>
<comment type="caution">
    <text evidence="8">The sequence shown here is derived from an EMBL/GenBank/DDBJ whole genome shotgun (WGS) entry which is preliminary data.</text>
</comment>
<dbReference type="EMBL" id="BDRX01000021">
    <property type="protein sequence ID" value="GBF91082.1"/>
    <property type="molecule type" value="Genomic_DNA"/>
</dbReference>
<evidence type="ECO:0000259" key="7">
    <source>
        <dbReference type="Pfam" id="PF20649"/>
    </source>
</evidence>
<accession>A0A2V0NWM7</accession>
<dbReference type="PANTHER" id="PTHR13228">
    <property type="entry name" value="CONSERVED OLIGOMERIC GOLGI COMPLEX COMPONENT 5"/>
    <property type="match status" value="1"/>
</dbReference>